<evidence type="ECO:0008006" key="4">
    <source>
        <dbReference type="Google" id="ProtNLM"/>
    </source>
</evidence>
<dbReference type="InterPro" id="IPR008802">
    <property type="entry name" value="REF"/>
</dbReference>
<organism evidence="2 3">
    <name type="scientific">Setaria italica</name>
    <name type="common">Foxtail millet</name>
    <name type="synonym">Panicum italicum</name>
    <dbReference type="NCBI Taxonomy" id="4555"/>
    <lineage>
        <taxon>Eukaryota</taxon>
        <taxon>Viridiplantae</taxon>
        <taxon>Streptophyta</taxon>
        <taxon>Embryophyta</taxon>
        <taxon>Tracheophyta</taxon>
        <taxon>Spermatophyta</taxon>
        <taxon>Magnoliopsida</taxon>
        <taxon>Liliopsida</taxon>
        <taxon>Poales</taxon>
        <taxon>Poaceae</taxon>
        <taxon>PACMAD clade</taxon>
        <taxon>Panicoideae</taxon>
        <taxon>Panicodae</taxon>
        <taxon>Paniceae</taxon>
        <taxon>Cenchrinae</taxon>
        <taxon>Setaria</taxon>
    </lineage>
</organism>
<dbReference type="PANTHER" id="PTHR33732:SF3">
    <property type="entry name" value="OS07G0671800 PROTEIN"/>
    <property type="match status" value="1"/>
</dbReference>
<dbReference type="InParanoid" id="K3ZVR0"/>
<dbReference type="FunCoup" id="K3ZVR0">
    <property type="interactions" value="744"/>
</dbReference>
<evidence type="ECO:0000313" key="2">
    <source>
        <dbReference type="EnsemblPlants" id="KQL27100"/>
    </source>
</evidence>
<dbReference type="AlphaFoldDB" id="K3ZVR0"/>
<accession>K3ZVR0</accession>
<dbReference type="PANTHER" id="PTHR33732">
    <property type="entry name" value="REF/SRPP-LIKE PROTEIN OS05G0151300/LOC_OS05G05940"/>
    <property type="match status" value="1"/>
</dbReference>
<dbReference type="Proteomes" id="UP000004995">
    <property type="component" value="Unassembled WGS sequence"/>
</dbReference>
<sequence>MAEQPNPQPQVVSVIPPLRFSIFGSEWDESVLIWFGIWGGFGSDLSVRSQVEKEVVVERQQEARRAPKLRYLDFVHVAAAQAAVCLAGLYGLAKDHAGPLRPGVDAVESTVKGVVGPVYDRFHGVPLDVLAFVDRKVDDTVHEVEKHLPGALKAASAQAYAVARGIPEVARELAAEAQRSGVKGAARAALAKVEPVAKDVYGRVEPVARDLYVRYEPAAEHLAVSTWRTLNGLPVFPQVAQIAVPTAAYWAEKYNKVIAAAAEQGYTGAKYLPAIPTERIAKVFASSPEAEAQ</sequence>
<keyword evidence="3" id="KW-1185">Reference proteome</keyword>
<name>K3ZVR0_SETIT</name>
<gene>
    <name evidence="2" type="primary">LOC101755757</name>
</gene>
<proteinExistence type="inferred from homology"/>
<dbReference type="EMBL" id="AGNK02001364">
    <property type="status" value="NOT_ANNOTATED_CDS"/>
    <property type="molecule type" value="Genomic_DNA"/>
</dbReference>
<dbReference type="STRING" id="4555.K3ZVR0"/>
<dbReference type="Gramene" id="KQL27100">
    <property type="protein sequence ID" value="KQL27100"/>
    <property type="gene ID" value="SETIT_030691mg"/>
</dbReference>
<comment type="similarity">
    <text evidence="1">Belongs to the REF/SRPP family.</text>
</comment>
<evidence type="ECO:0000256" key="1">
    <source>
        <dbReference type="ARBA" id="ARBA00009737"/>
    </source>
</evidence>
<protein>
    <recommendedName>
        <fullName evidence="4">Stress-related protein</fullName>
    </recommendedName>
</protein>
<dbReference type="eggNOG" id="ENOG502QUI7">
    <property type="taxonomic scope" value="Eukaryota"/>
</dbReference>
<reference evidence="3" key="1">
    <citation type="journal article" date="2012" name="Nat. Biotechnol.">
        <title>Reference genome sequence of the model plant Setaria.</title>
        <authorList>
            <person name="Bennetzen J.L."/>
            <person name="Schmutz J."/>
            <person name="Wang H."/>
            <person name="Percifield R."/>
            <person name="Hawkins J."/>
            <person name="Pontaroli A.C."/>
            <person name="Estep M."/>
            <person name="Feng L."/>
            <person name="Vaughn J.N."/>
            <person name="Grimwood J."/>
            <person name="Jenkins J."/>
            <person name="Barry K."/>
            <person name="Lindquist E."/>
            <person name="Hellsten U."/>
            <person name="Deshpande S."/>
            <person name="Wang X."/>
            <person name="Wu X."/>
            <person name="Mitros T."/>
            <person name="Triplett J."/>
            <person name="Yang X."/>
            <person name="Ye C.Y."/>
            <person name="Mauro-Herrera M."/>
            <person name="Wang L."/>
            <person name="Li P."/>
            <person name="Sharma M."/>
            <person name="Sharma R."/>
            <person name="Ronald P.C."/>
            <person name="Panaud O."/>
            <person name="Kellogg E.A."/>
            <person name="Brutnell T.P."/>
            <person name="Doust A.N."/>
            <person name="Tuskan G.A."/>
            <person name="Rokhsar D."/>
            <person name="Devos K.M."/>
        </authorList>
    </citation>
    <scope>NUCLEOTIDE SEQUENCE [LARGE SCALE GENOMIC DNA]</scope>
    <source>
        <strain evidence="3">cv. Yugu1</strain>
    </source>
</reference>
<evidence type="ECO:0000313" key="3">
    <source>
        <dbReference type="Proteomes" id="UP000004995"/>
    </source>
</evidence>
<dbReference type="Pfam" id="PF05755">
    <property type="entry name" value="REF"/>
    <property type="match status" value="1"/>
</dbReference>
<reference evidence="2" key="2">
    <citation type="submission" date="2018-08" db="UniProtKB">
        <authorList>
            <consortium name="EnsemblPlants"/>
        </authorList>
    </citation>
    <scope>IDENTIFICATION</scope>
    <source>
        <strain evidence="2">Yugu1</strain>
    </source>
</reference>
<dbReference type="EnsemblPlants" id="KQL27100">
    <property type="protein sequence ID" value="KQL27100"/>
    <property type="gene ID" value="SETIT_030691mg"/>
</dbReference>
<dbReference type="OMA" id="YNQTVCY"/>